<feature type="binding site" evidence="6">
    <location>
        <position position="138"/>
    </location>
    <ligand>
        <name>(3R)-3-methyl-D-ornithine</name>
        <dbReference type="ChEBI" id="CHEBI:64642"/>
    </ligand>
</feature>
<dbReference type="PIRSF" id="PIRSF004762">
    <property type="entry name" value="CHP00423"/>
    <property type="match status" value="1"/>
</dbReference>
<evidence type="ECO:0000256" key="2">
    <source>
        <dbReference type="ARBA" id="ARBA00022723"/>
    </source>
</evidence>
<protein>
    <submittedName>
        <fullName evidence="8">[FeFe]-hydrogenase maturation protein HydE</fullName>
    </submittedName>
</protein>
<dbReference type="InterPro" id="IPR007197">
    <property type="entry name" value="rSAM"/>
</dbReference>
<dbReference type="SFLD" id="SFLDS00029">
    <property type="entry name" value="Radical_SAM"/>
    <property type="match status" value="1"/>
</dbReference>
<dbReference type="SMART" id="SM00729">
    <property type="entry name" value="Elp3"/>
    <property type="match status" value="1"/>
</dbReference>
<keyword evidence="3 5" id="KW-0408">Iron</keyword>
<keyword evidence="9" id="KW-1185">Reference proteome</keyword>
<feature type="domain" description="Radical SAM core" evidence="7">
    <location>
        <begin position="50"/>
        <end position="270"/>
    </location>
</feature>
<dbReference type="GO" id="GO:0051539">
    <property type="term" value="F:4 iron, 4 sulfur cluster binding"/>
    <property type="evidence" value="ECO:0007669"/>
    <property type="project" value="UniProtKB-KW"/>
</dbReference>
<proteinExistence type="predicted"/>
<dbReference type="InterPro" id="IPR013785">
    <property type="entry name" value="Aldolase_TIM"/>
</dbReference>
<keyword evidence="5" id="KW-0004">4Fe-4S</keyword>
<dbReference type="EMBL" id="CP019384">
    <property type="protein sequence ID" value="QAT16594.1"/>
    <property type="molecule type" value="Genomic_DNA"/>
</dbReference>
<sequence length="348" mass="38290">MSKFESLLDRVAGSDAPDMADILALLNASGAQTQALYRRADDIRRARMGDGILLRAIVEFSSRCSRDCAYCGLRKAHRQLKRYRMNTAEILASVLEAASSGIKTVVLQSGEDDTLDPFWLADVIRAIKSGTQMAVTLSVGEKPQEVYALWRGAGADRYLLKIETTNPSLYRRLHPDMDFDRRLECLRVLRELGYQTGSGSIVGLPGQTAEDLTQDILFFKRCDFDMIGIGPFIAHPDTPLGLEGDGDIQAVLKVLAVTRIVVNNAHMPATTAVGSLEEDHRLAALKSGANVLMPNFTPQPYRQAYEIYPHKRCLTETSGACVPCMETMASAIGRCVNYSRGDSLKIKV</sequence>
<reference evidence="8 9" key="1">
    <citation type="submission" date="2017-01" db="EMBL/GenBank/DDBJ databases">
        <title>First insights into the biology of 'candidatus Vampirococcus archaeovorus'.</title>
        <authorList>
            <person name="Kizina J."/>
            <person name="Jordan S."/>
            <person name="Stueber K."/>
            <person name="Reinhardt R."/>
            <person name="Harder J."/>
        </authorList>
    </citation>
    <scope>NUCLEOTIDE SEQUENCE [LARGE SCALE GENOMIC DNA]</scope>
    <source>
        <strain evidence="8 9">LiM</strain>
    </source>
</reference>
<feature type="binding site" evidence="5">
    <location>
        <position position="71"/>
    </location>
    <ligand>
        <name>[4Fe-4S] cluster</name>
        <dbReference type="ChEBI" id="CHEBI:49883"/>
        <note>4Fe-4S-S-AdoMet</note>
    </ligand>
</feature>
<dbReference type="GO" id="GO:0016740">
    <property type="term" value="F:transferase activity"/>
    <property type="evidence" value="ECO:0007669"/>
    <property type="project" value="TreeGrafter"/>
</dbReference>
<dbReference type="InterPro" id="IPR034422">
    <property type="entry name" value="HydE/PylB-like"/>
</dbReference>
<dbReference type="KEGG" id="vai:BU251_02035"/>
<comment type="cofactor">
    <cofactor evidence="5">
        <name>[4Fe-4S] cluster</name>
        <dbReference type="ChEBI" id="CHEBI:49883"/>
    </cofactor>
    <text evidence="5">Binds 1 [4Fe-4S] cluster. The cluster is coordinated with 3 cysteines and an exchangeable S-adenosyl-L-methionine.</text>
</comment>
<dbReference type="SUPFAM" id="SSF102114">
    <property type="entry name" value="Radical SAM enzymes"/>
    <property type="match status" value="1"/>
</dbReference>
<keyword evidence="1 5" id="KW-0949">S-adenosyl-L-methionine</keyword>
<dbReference type="PROSITE" id="PS51918">
    <property type="entry name" value="RADICAL_SAM"/>
    <property type="match status" value="1"/>
</dbReference>
<dbReference type="NCBIfam" id="TIGR03956">
    <property type="entry name" value="rSAM_HydE"/>
    <property type="match status" value="1"/>
</dbReference>
<evidence type="ECO:0000256" key="4">
    <source>
        <dbReference type="ARBA" id="ARBA00023014"/>
    </source>
</evidence>
<dbReference type="PANTHER" id="PTHR43726">
    <property type="entry name" value="3-METHYLORNITHINE SYNTHASE"/>
    <property type="match status" value="1"/>
</dbReference>
<dbReference type="InterPro" id="IPR006638">
    <property type="entry name" value="Elp3/MiaA/NifB-like_rSAM"/>
</dbReference>
<feature type="binding site" evidence="6">
    <location>
        <position position="163"/>
    </location>
    <ligand>
        <name>S-adenosyl-L-methionine</name>
        <dbReference type="ChEBI" id="CHEBI:59789"/>
    </ligand>
</feature>
<dbReference type="Gene3D" id="3.20.20.70">
    <property type="entry name" value="Aldolase class I"/>
    <property type="match status" value="1"/>
</dbReference>
<gene>
    <name evidence="8" type="ORF">BU251_02035</name>
</gene>
<dbReference type="SFLD" id="SFLDG01082">
    <property type="entry name" value="B12-binding_domain_containing"/>
    <property type="match status" value="1"/>
</dbReference>
<dbReference type="InterPro" id="IPR058240">
    <property type="entry name" value="rSAM_sf"/>
</dbReference>
<dbReference type="PANTHER" id="PTHR43726:SF1">
    <property type="entry name" value="BIOTIN SYNTHASE"/>
    <property type="match status" value="1"/>
</dbReference>
<evidence type="ECO:0000256" key="1">
    <source>
        <dbReference type="ARBA" id="ARBA00022691"/>
    </source>
</evidence>
<feature type="binding site" evidence="6">
    <location>
        <position position="182"/>
    </location>
    <ligand>
        <name>S-adenosyl-L-methionine</name>
        <dbReference type="ChEBI" id="CHEBI:59789"/>
    </ligand>
</feature>
<evidence type="ECO:0000259" key="7">
    <source>
        <dbReference type="PROSITE" id="PS51918"/>
    </source>
</evidence>
<evidence type="ECO:0000256" key="5">
    <source>
        <dbReference type="PIRSR" id="PIRSR004762-1"/>
    </source>
</evidence>
<accession>A0A410P3L6</accession>
<keyword evidence="2" id="KW-0479">Metal-binding</keyword>
<dbReference type="AlphaFoldDB" id="A0A410P3L6"/>
<dbReference type="OrthoDB" id="9775764at2"/>
<evidence type="ECO:0000313" key="9">
    <source>
        <dbReference type="Proteomes" id="UP000287243"/>
    </source>
</evidence>
<evidence type="ECO:0000256" key="6">
    <source>
        <dbReference type="PIRSR" id="PIRSR004762-2"/>
    </source>
</evidence>
<dbReference type="SFLD" id="SFLDF00348">
    <property type="entry name" value="FeFe_hydrogenase_maturase_(Hyd"/>
    <property type="match status" value="1"/>
</dbReference>
<name>A0A410P3L6_VELA1</name>
<organism evidence="8 9">
    <name type="scientific">Velamenicoccus archaeovorus</name>
    <dbReference type="NCBI Taxonomy" id="1930593"/>
    <lineage>
        <taxon>Bacteria</taxon>
        <taxon>Pseudomonadati</taxon>
        <taxon>Candidatus Omnitrophota</taxon>
        <taxon>Candidatus Velamenicoccus</taxon>
    </lineage>
</organism>
<dbReference type="InterPro" id="IPR024021">
    <property type="entry name" value="FeFe-hyd_HydE_rSAM"/>
</dbReference>
<dbReference type="SFLD" id="SFLDG01280">
    <property type="entry name" value="HydE/PylB-like"/>
    <property type="match status" value="1"/>
</dbReference>
<dbReference type="GO" id="GO:0046872">
    <property type="term" value="F:metal ion binding"/>
    <property type="evidence" value="ECO:0007669"/>
    <property type="project" value="UniProtKB-KW"/>
</dbReference>
<feature type="binding site" evidence="5">
    <location>
        <position position="68"/>
    </location>
    <ligand>
        <name>[4Fe-4S] cluster</name>
        <dbReference type="ChEBI" id="CHEBI:49883"/>
        <note>4Fe-4S-S-AdoMet</note>
    </ligand>
</feature>
<dbReference type="Pfam" id="PF04055">
    <property type="entry name" value="Radical_SAM"/>
    <property type="match status" value="1"/>
</dbReference>
<evidence type="ECO:0000256" key="3">
    <source>
        <dbReference type="ARBA" id="ARBA00023004"/>
    </source>
</evidence>
<evidence type="ECO:0000313" key="8">
    <source>
        <dbReference type="EMBL" id="QAT16594.1"/>
    </source>
</evidence>
<feature type="binding site" evidence="5">
    <location>
        <position position="64"/>
    </location>
    <ligand>
        <name>[4Fe-4S] cluster</name>
        <dbReference type="ChEBI" id="CHEBI:49883"/>
        <note>4Fe-4S-S-AdoMet</note>
    </ligand>
</feature>
<dbReference type="Proteomes" id="UP000287243">
    <property type="component" value="Chromosome"/>
</dbReference>
<dbReference type="RefSeq" id="WP_128699230.1">
    <property type="nucleotide sequence ID" value="NZ_CP019384.1"/>
</dbReference>
<dbReference type="CDD" id="cd01335">
    <property type="entry name" value="Radical_SAM"/>
    <property type="match status" value="1"/>
</dbReference>
<dbReference type="SFLD" id="SFLDG01060">
    <property type="entry name" value="BATS_domain_containing"/>
    <property type="match status" value="1"/>
</dbReference>
<keyword evidence="4 5" id="KW-0411">Iron-sulfur</keyword>